<sequence>MTRSPLPRLSLRLRLALWSAALAGGALLGFALLSSWLIYQAKLDSLDARLERTVPPGRPGDRGNFSPGDRSGLPPNPEPDLARDLGLPADAEVGLLIVGRTGEVIYQSPQWPSAIAQISPVPDPTQGRRGPRRLMTVRTPDGPWRVVVRATPMGQLAIAANLDALRQEMATLRRIYALTIPGLLLVIGGGAWTIAGQALRPVRQLSQSINQVTAQGLHQRVPADPDPEFAPLISAFNAMLERLERSFQQASRFSGDAAHELKTPLTILQGELERAIQQVETGSAAQQTLSQLLDQVRHLSGIVRKLLLLSLADAGQMSIQRQPVDFSALVQDQLEDLSLLAPELAVTAEIEPGVRVMGDRDLLTQVIQNLITNAAKYNLPQGWVRVAVNRADSQVQFTLTNATAPLTATEASRLFDRFYRGDPARARQTEGLGLGLSLAREIARTHGGNLALAPSPDGEARLELHLPLSSS</sequence>
<evidence type="ECO:0000256" key="5">
    <source>
        <dbReference type="ARBA" id="ARBA00022679"/>
    </source>
</evidence>
<keyword evidence="5" id="KW-0808">Transferase</keyword>
<evidence type="ECO:0000256" key="10">
    <source>
        <dbReference type="ARBA" id="ARBA00023136"/>
    </source>
</evidence>
<feature type="transmembrane region" description="Helical" evidence="12">
    <location>
        <begin position="175"/>
        <end position="195"/>
    </location>
</feature>
<dbReference type="PRINTS" id="PR00344">
    <property type="entry name" value="BCTRLSENSOR"/>
</dbReference>
<dbReference type="PROSITE" id="PS50885">
    <property type="entry name" value="HAMP"/>
    <property type="match status" value="1"/>
</dbReference>
<dbReference type="SUPFAM" id="SSF55874">
    <property type="entry name" value="ATPase domain of HSP90 chaperone/DNA topoisomerase II/histidine kinase"/>
    <property type="match status" value="1"/>
</dbReference>
<dbReference type="EC" id="2.7.13.3" evidence="3"/>
<dbReference type="RefSeq" id="WP_199325458.1">
    <property type="nucleotide sequence ID" value="NZ_JAMPKX010000010.1"/>
</dbReference>
<evidence type="ECO:0000256" key="11">
    <source>
        <dbReference type="SAM" id="MobiDB-lite"/>
    </source>
</evidence>
<dbReference type="PANTHER" id="PTHR45436">
    <property type="entry name" value="SENSOR HISTIDINE KINASE YKOH"/>
    <property type="match status" value="1"/>
</dbReference>
<name>A0ABV0K8Y0_9CYAN</name>
<dbReference type="InterPro" id="IPR004358">
    <property type="entry name" value="Sig_transdc_His_kin-like_C"/>
</dbReference>
<dbReference type="InterPro" id="IPR003594">
    <property type="entry name" value="HATPase_dom"/>
</dbReference>
<dbReference type="SMART" id="SM00388">
    <property type="entry name" value="HisKA"/>
    <property type="match status" value="1"/>
</dbReference>
<comment type="subcellular location">
    <subcellularLocation>
        <location evidence="2">Membrane</location>
    </subcellularLocation>
</comment>
<dbReference type="Gene3D" id="1.10.287.130">
    <property type="match status" value="1"/>
</dbReference>
<dbReference type="Pfam" id="PF00672">
    <property type="entry name" value="HAMP"/>
    <property type="match status" value="1"/>
</dbReference>
<dbReference type="InterPro" id="IPR005467">
    <property type="entry name" value="His_kinase_dom"/>
</dbReference>
<evidence type="ECO:0000256" key="4">
    <source>
        <dbReference type="ARBA" id="ARBA00022553"/>
    </source>
</evidence>
<dbReference type="SMART" id="SM00387">
    <property type="entry name" value="HATPase_c"/>
    <property type="match status" value="1"/>
</dbReference>
<keyword evidence="8 12" id="KW-1133">Transmembrane helix</keyword>
<comment type="caution">
    <text evidence="15">The sequence shown here is derived from an EMBL/GenBank/DDBJ whole genome shotgun (WGS) entry which is preliminary data.</text>
</comment>
<keyword evidence="16" id="KW-1185">Reference proteome</keyword>
<evidence type="ECO:0000256" key="2">
    <source>
        <dbReference type="ARBA" id="ARBA00004370"/>
    </source>
</evidence>
<organism evidence="15 16">
    <name type="scientific">Leptolyngbya subtilissima DQ-A4</name>
    <dbReference type="NCBI Taxonomy" id="2933933"/>
    <lineage>
        <taxon>Bacteria</taxon>
        <taxon>Bacillati</taxon>
        <taxon>Cyanobacteriota</taxon>
        <taxon>Cyanophyceae</taxon>
        <taxon>Leptolyngbyales</taxon>
        <taxon>Leptolyngbyaceae</taxon>
        <taxon>Leptolyngbya group</taxon>
        <taxon>Leptolyngbya</taxon>
    </lineage>
</organism>
<evidence type="ECO:0000256" key="3">
    <source>
        <dbReference type="ARBA" id="ARBA00012438"/>
    </source>
</evidence>
<keyword evidence="7" id="KW-0418">Kinase</keyword>
<evidence type="ECO:0000256" key="12">
    <source>
        <dbReference type="SAM" id="Phobius"/>
    </source>
</evidence>
<protein>
    <recommendedName>
        <fullName evidence="3">histidine kinase</fullName>
        <ecNumber evidence="3">2.7.13.3</ecNumber>
    </recommendedName>
</protein>
<dbReference type="InterPro" id="IPR036890">
    <property type="entry name" value="HATPase_C_sf"/>
</dbReference>
<dbReference type="PROSITE" id="PS50109">
    <property type="entry name" value="HIS_KIN"/>
    <property type="match status" value="1"/>
</dbReference>
<accession>A0ABV0K8Y0</accession>
<keyword evidence="10 12" id="KW-0472">Membrane</keyword>
<evidence type="ECO:0000256" key="7">
    <source>
        <dbReference type="ARBA" id="ARBA00022777"/>
    </source>
</evidence>
<feature type="domain" description="Histidine kinase" evidence="13">
    <location>
        <begin position="256"/>
        <end position="470"/>
    </location>
</feature>
<dbReference type="PANTHER" id="PTHR45436:SF5">
    <property type="entry name" value="SENSOR HISTIDINE KINASE TRCS"/>
    <property type="match status" value="1"/>
</dbReference>
<evidence type="ECO:0000259" key="13">
    <source>
        <dbReference type="PROSITE" id="PS50109"/>
    </source>
</evidence>
<feature type="domain" description="HAMP" evidence="14">
    <location>
        <begin position="196"/>
        <end position="248"/>
    </location>
</feature>
<dbReference type="Gene3D" id="6.10.340.10">
    <property type="match status" value="1"/>
</dbReference>
<evidence type="ECO:0000313" key="16">
    <source>
        <dbReference type="Proteomes" id="UP001482513"/>
    </source>
</evidence>
<keyword evidence="9" id="KW-0902">Two-component regulatory system</keyword>
<dbReference type="InterPro" id="IPR003660">
    <property type="entry name" value="HAMP_dom"/>
</dbReference>
<keyword evidence="6 12" id="KW-0812">Transmembrane</keyword>
<proteinExistence type="predicted"/>
<keyword evidence="15" id="KW-0067">ATP-binding</keyword>
<dbReference type="SUPFAM" id="SSF158472">
    <property type="entry name" value="HAMP domain-like"/>
    <property type="match status" value="1"/>
</dbReference>
<dbReference type="CDD" id="cd06225">
    <property type="entry name" value="HAMP"/>
    <property type="match status" value="1"/>
</dbReference>
<gene>
    <name evidence="15" type="ORF">NC992_19620</name>
</gene>
<dbReference type="SUPFAM" id="SSF47384">
    <property type="entry name" value="Homodimeric domain of signal transducing histidine kinase"/>
    <property type="match status" value="1"/>
</dbReference>
<dbReference type="EMBL" id="JAMPKX010000010">
    <property type="protein sequence ID" value="MEP0949099.1"/>
    <property type="molecule type" value="Genomic_DNA"/>
</dbReference>
<feature type="region of interest" description="Disordered" evidence="11">
    <location>
        <begin position="52"/>
        <end position="84"/>
    </location>
</feature>
<evidence type="ECO:0000256" key="6">
    <source>
        <dbReference type="ARBA" id="ARBA00022692"/>
    </source>
</evidence>
<dbReference type="Gene3D" id="3.30.565.10">
    <property type="entry name" value="Histidine kinase-like ATPase, C-terminal domain"/>
    <property type="match status" value="1"/>
</dbReference>
<dbReference type="Pfam" id="PF00512">
    <property type="entry name" value="HisKA"/>
    <property type="match status" value="1"/>
</dbReference>
<evidence type="ECO:0000256" key="8">
    <source>
        <dbReference type="ARBA" id="ARBA00022989"/>
    </source>
</evidence>
<dbReference type="SMART" id="SM00304">
    <property type="entry name" value="HAMP"/>
    <property type="match status" value="1"/>
</dbReference>
<feature type="transmembrane region" description="Helical" evidence="12">
    <location>
        <begin position="15"/>
        <end position="39"/>
    </location>
</feature>
<comment type="catalytic activity">
    <reaction evidence="1">
        <text>ATP + protein L-histidine = ADP + protein N-phospho-L-histidine.</text>
        <dbReference type="EC" id="2.7.13.3"/>
    </reaction>
</comment>
<keyword evidence="15" id="KW-0547">Nucleotide-binding</keyword>
<evidence type="ECO:0000313" key="15">
    <source>
        <dbReference type="EMBL" id="MEP0949099.1"/>
    </source>
</evidence>
<dbReference type="Proteomes" id="UP001482513">
    <property type="component" value="Unassembled WGS sequence"/>
</dbReference>
<dbReference type="CDD" id="cd00082">
    <property type="entry name" value="HisKA"/>
    <property type="match status" value="1"/>
</dbReference>
<keyword evidence="4" id="KW-0597">Phosphoprotein</keyword>
<dbReference type="GO" id="GO:0005524">
    <property type="term" value="F:ATP binding"/>
    <property type="evidence" value="ECO:0007669"/>
    <property type="project" value="UniProtKB-KW"/>
</dbReference>
<dbReference type="Pfam" id="PF02518">
    <property type="entry name" value="HATPase_c"/>
    <property type="match status" value="1"/>
</dbReference>
<dbReference type="InterPro" id="IPR003661">
    <property type="entry name" value="HisK_dim/P_dom"/>
</dbReference>
<evidence type="ECO:0000259" key="14">
    <source>
        <dbReference type="PROSITE" id="PS50885"/>
    </source>
</evidence>
<evidence type="ECO:0000256" key="9">
    <source>
        <dbReference type="ARBA" id="ARBA00023012"/>
    </source>
</evidence>
<reference evidence="15 16" key="1">
    <citation type="submission" date="2022-04" db="EMBL/GenBank/DDBJ databases">
        <title>Positive selection, recombination, and allopatry shape intraspecific diversity of widespread and dominant cyanobacteria.</title>
        <authorList>
            <person name="Wei J."/>
            <person name="Shu W."/>
            <person name="Hu C."/>
        </authorList>
    </citation>
    <scope>NUCLEOTIDE SEQUENCE [LARGE SCALE GENOMIC DNA]</scope>
    <source>
        <strain evidence="15 16">DQ-A4</strain>
    </source>
</reference>
<dbReference type="InterPro" id="IPR036097">
    <property type="entry name" value="HisK_dim/P_sf"/>
</dbReference>
<evidence type="ECO:0000256" key="1">
    <source>
        <dbReference type="ARBA" id="ARBA00000085"/>
    </source>
</evidence>
<dbReference type="InterPro" id="IPR050428">
    <property type="entry name" value="TCS_sensor_his_kinase"/>
</dbReference>